<dbReference type="GO" id="GO:0004190">
    <property type="term" value="F:aspartic-type endopeptidase activity"/>
    <property type="evidence" value="ECO:0007669"/>
    <property type="project" value="InterPro"/>
</dbReference>
<keyword evidence="3" id="KW-1003">Cell membrane</keyword>
<dbReference type="InterPro" id="IPR000045">
    <property type="entry name" value="Prepilin_IV_endopep_pep"/>
</dbReference>
<evidence type="ECO:0000313" key="11">
    <source>
        <dbReference type="Proteomes" id="UP000034333"/>
    </source>
</evidence>
<dbReference type="GO" id="GO:0006465">
    <property type="term" value="P:signal peptide processing"/>
    <property type="evidence" value="ECO:0007669"/>
    <property type="project" value="TreeGrafter"/>
</dbReference>
<dbReference type="Pfam" id="PF06750">
    <property type="entry name" value="A24_N_bact"/>
    <property type="match status" value="1"/>
</dbReference>
<evidence type="ECO:0000256" key="4">
    <source>
        <dbReference type="ARBA" id="ARBA00022692"/>
    </source>
</evidence>
<sequence>MIYYLHMHLEVYFPLIGAISYIFIFVCGLILGSFLNAWIWRTRENIRVVSGFSMCVHCRRMLMWYEKIPLCSFLVLRGKCRTCKKFIPASYFWTELLTAVALTMVFYYHVNINTMFSEWWMMRDVFFLTCLVVIFVYDWKYQLVLSRIVWPGVIIGLAINHWALNYQLSDLLLGMVVGGGFFLIQYLISRGRWIGGGDIRLGLMMGAWLGWQLTIFALFLAYILGAIYAVILLIGKKANRNTEIPFGIFLALSTFFTLYNGRALVEWYIGLLK</sequence>
<comment type="caution">
    <text evidence="10">The sequence shown here is derived from an EMBL/GenBank/DDBJ whole genome shotgun (WGS) entry which is preliminary data.</text>
</comment>
<gene>
    <name evidence="10" type="ORF">US58_C0001G0014</name>
</gene>
<proteinExistence type="inferred from homology"/>
<dbReference type="Gene3D" id="1.20.120.1220">
    <property type="match status" value="1"/>
</dbReference>
<evidence type="ECO:0000256" key="3">
    <source>
        <dbReference type="ARBA" id="ARBA00022475"/>
    </source>
</evidence>
<feature type="transmembrane region" description="Helical" evidence="7">
    <location>
        <begin position="246"/>
        <end position="269"/>
    </location>
</feature>
<dbReference type="Pfam" id="PF01478">
    <property type="entry name" value="Peptidase_A24"/>
    <property type="match status" value="1"/>
</dbReference>
<dbReference type="AlphaFoldDB" id="A0A0G0HRU8"/>
<evidence type="ECO:0000259" key="9">
    <source>
        <dbReference type="Pfam" id="PF06750"/>
    </source>
</evidence>
<dbReference type="STRING" id="1619036.US58_C0001G0014"/>
<dbReference type="PATRIC" id="fig|1619036.3.peg.16"/>
<accession>A0A0G0HRU8</accession>
<keyword evidence="6 7" id="KW-0472">Membrane</keyword>
<feature type="domain" description="Prepilin type IV endopeptidase peptidase" evidence="8">
    <location>
        <begin position="126"/>
        <end position="230"/>
    </location>
</feature>
<protein>
    <submittedName>
        <fullName evidence="10">Type 4 prepilin-like protein leader peptide-processing enzyme</fullName>
    </submittedName>
</protein>
<evidence type="ECO:0000256" key="1">
    <source>
        <dbReference type="ARBA" id="ARBA00004651"/>
    </source>
</evidence>
<evidence type="ECO:0000256" key="7">
    <source>
        <dbReference type="SAM" id="Phobius"/>
    </source>
</evidence>
<organism evidence="10 11">
    <name type="scientific">Candidatus Magasanikbacteria bacterium GW2011_GWA2_37_8</name>
    <dbReference type="NCBI Taxonomy" id="1619036"/>
    <lineage>
        <taxon>Bacteria</taxon>
        <taxon>Candidatus Magasanikiibacteriota</taxon>
    </lineage>
</organism>
<feature type="transmembrane region" description="Helical" evidence="7">
    <location>
        <begin position="12"/>
        <end position="40"/>
    </location>
</feature>
<dbReference type="EMBL" id="LBTN01000001">
    <property type="protein sequence ID" value="KKQ41340.1"/>
    <property type="molecule type" value="Genomic_DNA"/>
</dbReference>
<name>A0A0G0HRU8_9BACT</name>
<feature type="transmembrane region" description="Helical" evidence="7">
    <location>
        <begin position="143"/>
        <end position="164"/>
    </location>
</feature>
<feature type="transmembrane region" description="Helical" evidence="7">
    <location>
        <begin position="90"/>
        <end position="108"/>
    </location>
</feature>
<evidence type="ECO:0000259" key="8">
    <source>
        <dbReference type="Pfam" id="PF01478"/>
    </source>
</evidence>
<comment type="subcellular location">
    <subcellularLocation>
        <location evidence="1">Cell membrane</location>
        <topology evidence="1">Multi-pass membrane protein</topology>
    </subcellularLocation>
</comment>
<keyword evidence="4 7" id="KW-0812">Transmembrane</keyword>
<dbReference type="Proteomes" id="UP000034333">
    <property type="component" value="Unassembled WGS sequence"/>
</dbReference>
<dbReference type="PANTHER" id="PTHR30487:SF0">
    <property type="entry name" value="PREPILIN LEADER PEPTIDASE_N-METHYLTRANSFERASE-RELATED"/>
    <property type="match status" value="1"/>
</dbReference>
<feature type="transmembrane region" description="Helical" evidence="7">
    <location>
        <begin position="120"/>
        <end position="137"/>
    </location>
</feature>
<keyword evidence="5 7" id="KW-1133">Transmembrane helix</keyword>
<feature type="domain" description="Prepilin peptidase A24 N-terminal" evidence="9">
    <location>
        <begin position="26"/>
        <end position="107"/>
    </location>
</feature>
<dbReference type="InterPro" id="IPR050882">
    <property type="entry name" value="Prepilin_peptidase/N-MTase"/>
</dbReference>
<evidence type="ECO:0000256" key="5">
    <source>
        <dbReference type="ARBA" id="ARBA00022989"/>
    </source>
</evidence>
<dbReference type="PANTHER" id="PTHR30487">
    <property type="entry name" value="TYPE 4 PREPILIN-LIKE PROTEINS LEADER PEPTIDE-PROCESSING ENZYME"/>
    <property type="match status" value="1"/>
</dbReference>
<evidence type="ECO:0000313" key="10">
    <source>
        <dbReference type="EMBL" id="KKQ41340.1"/>
    </source>
</evidence>
<reference evidence="10 11" key="1">
    <citation type="journal article" date="2015" name="Nature">
        <title>rRNA introns, odd ribosomes, and small enigmatic genomes across a large radiation of phyla.</title>
        <authorList>
            <person name="Brown C.T."/>
            <person name="Hug L.A."/>
            <person name="Thomas B.C."/>
            <person name="Sharon I."/>
            <person name="Castelle C.J."/>
            <person name="Singh A."/>
            <person name="Wilkins M.J."/>
            <person name="Williams K.H."/>
            <person name="Banfield J.F."/>
        </authorList>
    </citation>
    <scope>NUCLEOTIDE SEQUENCE [LARGE SCALE GENOMIC DNA]</scope>
</reference>
<comment type="similarity">
    <text evidence="2">Belongs to the peptidase A24 family.</text>
</comment>
<evidence type="ECO:0000256" key="2">
    <source>
        <dbReference type="ARBA" id="ARBA00005801"/>
    </source>
</evidence>
<dbReference type="GO" id="GO:0005886">
    <property type="term" value="C:plasma membrane"/>
    <property type="evidence" value="ECO:0007669"/>
    <property type="project" value="UniProtKB-SubCell"/>
</dbReference>
<dbReference type="InterPro" id="IPR010627">
    <property type="entry name" value="Prepilin_pept_A24_N"/>
</dbReference>
<feature type="transmembrane region" description="Helical" evidence="7">
    <location>
        <begin position="208"/>
        <end position="234"/>
    </location>
</feature>
<evidence type="ECO:0000256" key="6">
    <source>
        <dbReference type="ARBA" id="ARBA00023136"/>
    </source>
</evidence>